<protein>
    <submittedName>
        <fullName evidence="1">Uncharacterized protein</fullName>
    </submittedName>
</protein>
<dbReference type="AlphaFoldDB" id="A0A0B1TWF6"/>
<organism evidence="1 2">
    <name type="scientific">Oesophagostomum dentatum</name>
    <name type="common">Nodular worm</name>
    <dbReference type="NCBI Taxonomy" id="61180"/>
    <lineage>
        <taxon>Eukaryota</taxon>
        <taxon>Metazoa</taxon>
        <taxon>Ecdysozoa</taxon>
        <taxon>Nematoda</taxon>
        <taxon>Chromadorea</taxon>
        <taxon>Rhabditida</taxon>
        <taxon>Rhabditina</taxon>
        <taxon>Rhabditomorpha</taxon>
        <taxon>Strongyloidea</taxon>
        <taxon>Strongylidae</taxon>
        <taxon>Oesophagostomum</taxon>
    </lineage>
</organism>
<accession>A0A0B1TWF6</accession>
<dbReference type="Proteomes" id="UP000053660">
    <property type="component" value="Unassembled WGS sequence"/>
</dbReference>
<evidence type="ECO:0000313" key="2">
    <source>
        <dbReference type="Proteomes" id="UP000053660"/>
    </source>
</evidence>
<reference evidence="1 2" key="1">
    <citation type="submission" date="2014-03" db="EMBL/GenBank/DDBJ databases">
        <title>Draft genome of the hookworm Oesophagostomum dentatum.</title>
        <authorList>
            <person name="Mitreva M."/>
        </authorList>
    </citation>
    <scope>NUCLEOTIDE SEQUENCE [LARGE SCALE GENOMIC DNA]</scope>
    <source>
        <strain evidence="1 2">OD-Hann</strain>
    </source>
</reference>
<proteinExistence type="predicted"/>
<keyword evidence="2" id="KW-1185">Reference proteome</keyword>
<name>A0A0B1TWF6_OESDE</name>
<evidence type="ECO:0000313" key="1">
    <source>
        <dbReference type="EMBL" id="KHJ99790.1"/>
    </source>
</evidence>
<sequence>MKKKKAITTLADKTSIHGNLSKVNIPSSPRAMEKNEAAFKSVKLGKQSGEDITTAQKLTWGKPKLIPLITELFNDILHTCSVT</sequence>
<gene>
    <name evidence="1" type="ORF">OESDEN_00191</name>
</gene>
<dbReference type="EMBL" id="KN549204">
    <property type="protein sequence ID" value="KHJ99790.1"/>
    <property type="molecule type" value="Genomic_DNA"/>
</dbReference>